<feature type="compositionally biased region" description="Basic and acidic residues" evidence="1">
    <location>
        <begin position="540"/>
        <end position="551"/>
    </location>
</feature>
<name>A0A345UGH9_9BACT</name>
<dbReference type="EMBL" id="CP027806">
    <property type="protein sequence ID" value="AXI99580.1"/>
    <property type="molecule type" value="Genomic_DNA"/>
</dbReference>
<reference evidence="3 4" key="1">
    <citation type="submission" date="2018-03" db="EMBL/GenBank/DDBJ databases">
        <title>Phenotypic and genomic properties of Cyclonatronum proteinivorum gen. nov., sp. nov., a haloalkaliphilic bacteroidete from soda lakes possessing Na+-translocating rhodopsin.</title>
        <authorList>
            <person name="Toshchakov S.V."/>
            <person name="Korzhenkov A."/>
            <person name="Samarov N.I."/>
            <person name="Kublanov I.V."/>
            <person name="Muntyan M.S."/>
            <person name="Sorokin D.Y."/>
        </authorList>
    </citation>
    <scope>NUCLEOTIDE SEQUENCE [LARGE SCALE GENOMIC DNA]</scope>
    <source>
        <strain evidence="3 4">Omega</strain>
    </source>
</reference>
<keyword evidence="4" id="KW-1185">Reference proteome</keyword>
<evidence type="ECO:0000313" key="4">
    <source>
        <dbReference type="Proteomes" id="UP000254808"/>
    </source>
</evidence>
<dbReference type="RefSeq" id="WP_114982863.1">
    <property type="nucleotide sequence ID" value="NZ_CP027806.1"/>
</dbReference>
<sequence>MKKYFWLITLQAALLAGVLNVTSATAQVSGVSFSFSPAVEYILFEDNAALKPGYAFGGSLGLGFGQYIELHAAYALGESHRTDFSRLSSGDLLLQRRLDALENHSINMQRFGLTTKVNLSSTAVVPYLTAGTGVVRFTRSGLKASDSVFLTGGGGFMFSVANRYTLFAQATHTGYRYNPGSAFLRGTDLIVGGLDSNNFSQQLVSNWHFGAGLKVYLGGRTYESDDRSVLFLDEFNGGLRNLRWAFDAVYGQVFFNNENIGFPSPLSLTGLQFGADFGPFIGLRGFYWHGVDADGGLRFDNINAYGGELRATFFQTSVSPTLTLGGGYLNVHSNYRSGTLAQPKSQPFATTGAGIEVEFTEQVSFTGDIRAFILTQDGVDNQISPSKLELSPMFTLGVSYRIGQFRYRERRQAPSRREPVRTSRRFDDGQTEAQQQLLVMREAALSAEVARAMAQGDTLTARTLQLQLDQVRESSLRLAGAPAHQTVRTPDNRMISLPVLEEGEVYIRFGPPAPVAAAPAPAPPTDPAIRELERRIEQLTREQTQPRDPEQRVTPLPTPPPAEATPAATPREQALERRIAELELRLTQAAAPSDTSDVTRRIPTLQPLPDEEAAVRPGELQGVAVHLGLANPFQATFGVRGDYGSLFGDRVELIPEFIIGLGGSTRMYNINAITLIPLSRLPYINISPFSPYAGFGIGLKAFSNPPANASGIQFVWSAHFGATTDLGPGQLFIEYTSQNLFSYNNLAAGYRFRF</sequence>
<dbReference type="OrthoDB" id="1010796at2"/>
<feature type="region of interest" description="Disordered" evidence="1">
    <location>
        <begin position="540"/>
        <end position="571"/>
    </location>
</feature>
<dbReference type="InterPro" id="IPR011250">
    <property type="entry name" value="OMP/PagP_B-barrel"/>
</dbReference>
<feature type="chain" id="PRO_5017029736" description="Outer membrane protein beta-barrel domain-containing protein" evidence="2">
    <location>
        <begin position="27"/>
        <end position="754"/>
    </location>
</feature>
<gene>
    <name evidence="3" type="ORF">CYPRO_0293</name>
</gene>
<organism evidence="3 4">
    <name type="scientific">Cyclonatronum proteinivorum</name>
    <dbReference type="NCBI Taxonomy" id="1457365"/>
    <lineage>
        <taxon>Bacteria</taxon>
        <taxon>Pseudomonadati</taxon>
        <taxon>Balneolota</taxon>
        <taxon>Balneolia</taxon>
        <taxon>Balneolales</taxon>
        <taxon>Cyclonatronaceae</taxon>
        <taxon>Cyclonatronum</taxon>
    </lineage>
</organism>
<keyword evidence="2" id="KW-0732">Signal</keyword>
<accession>A0A345UGH9</accession>
<dbReference type="SUPFAM" id="SSF56925">
    <property type="entry name" value="OMPA-like"/>
    <property type="match status" value="3"/>
</dbReference>
<evidence type="ECO:0008006" key="5">
    <source>
        <dbReference type="Google" id="ProtNLM"/>
    </source>
</evidence>
<feature type="signal peptide" evidence="2">
    <location>
        <begin position="1"/>
        <end position="26"/>
    </location>
</feature>
<dbReference type="Proteomes" id="UP000254808">
    <property type="component" value="Chromosome"/>
</dbReference>
<evidence type="ECO:0000256" key="2">
    <source>
        <dbReference type="SAM" id="SignalP"/>
    </source>
</evidence>
<dbReference type="AlphaFoldDB" id="A0A345UGH9"/>
<feature type="region of interest" description="Disordered" evidence="1">
    <location>
        <begin position="410"/>
        <end position="431"/>
    </location>
</feature>
<proteinExistence type="predicted"/>
<evidence type="ECO:0000256" key="1">
    <source>
        <dbReference type="SAM" id="MobiDB-lite"/>
    </source>
</evidence>
<dbReference type="KEGG" id="cprv:CYPRO_0293"/>
<evidence type="ECO:0000313" key="3">
    <source>
        <dbReference type="EMBL" id="AXI99580.1"/>
    </source>
</evidence>
<dbReference type="Gene3D" id="2.40.160.20">
    <property type="match status" value="2"/>
</dbReference>
<feature type="compositionally biased region" description="Basic and acidic residues" evidence="1">
    <location>
        <begin position="410"/>
        <end position="428"/>
    </location>
</feature>
<protein>
    <recommendedName>
        <fullName evidence="5">Outer membrane protein beta-barrel domain-containing protein</fullName>
    </recommendedName>
</protein>